<organism evidence="3 4">
    <name type="scientific">Natronoarchaeum philippinense</name>
    <dbReference type="NCBI Taxonomy" id="558529"/>
    <lineage>
        <taxon>Archaea</taxon>
        <taxon>Methanobacteriati</taxon>
        <taxon>Methanobacteriota</taxon>
        <taxon>Stenosarchaea group</taxon>
        <taxon>Halobacteria</taxon>
        <taxon>Halobacteriales</taxon>
        <taxon>Natronoarchaeaceae</taxon>
    </lineage>
</organism>
<evidence type="ECO:0000256" key="1">
    <source>
        <dbReference type="RuleBase" id="RU362039"/>
    </source>
</evidence>
<dbReference type="InterPro" id="IPR000979">
    <property type="entry name" value="Phosphodiesterase_MJ0936/Vps29"/>
</dbReference>
<comment type="similarity">
    <text evidence="1">Belongs to the metallophosphoesterase superfamily. YfcE family.</text>
</comment>
<dbReference type="Pfam" id="PF12850">
    <property type="entry name" value="Metallophos_2"/>
    <property type="match status" value="1"/>
</dbReference>
<keyword evidence="1" id="KW-0479">Metal-binding</keyword>
<dbReference type="PANTHER" id="PTHR43165:SF1">
    <property type="entry name" value="PHOSPHODIESTERASE MJ0936"/>
    <property type="match status" value="1"/>
</dbReference>
<dbReference type="GO" id="GO:0016787">
    <property type="term" value="F:hydrolase activity"/>
    <property type="evidence" value="ECO:0007669"/>
    <property type="project" value="UniProtKB-UniRule"/>
</dbReference>
<dbReference type="EMBL" id="OBEJ01000002">
    <property type="protein sequence ID" value="SNZ12405.1"/>
    <property type="molecule type" value="Genomic_DNA"/>
</dbReference>
<protein>
    <recommendedName>
        <fullName evidence="1">Phosphoesterase</fullName>
        <ecNumber evidence="1">3.1.4.-</ecNumber>
    </recommendedName>
</protein>
<dbReference type="InterPro" id="IPR053193">
    <property type="entry name" value="MetalloPDE_YfcE-like"/>
</dbReference>
<gene>
    <name evidence="3" type="ORF">SAMN06269185_1701</name>
</gene>
<dbReference type="AlphaFoldDB" id="A0A285NSF1"/>
<dbReference type="NCBIfam" id="TIGR00040">
    <property type="entry name" value="yfcE"/>
    <property type="match status" value="1"/>
</dbReference>
<dbReference type="PANTHER" id="PTHR43165">
    <property type="entry name" value="METALLOPHOSPHOESTERASE"/>
    <property type="match status" value="1"/>
</dbReference>
<dbReference type="CDD" id="cd00841">
    <property type="entry name" value="MPP_YfcE"/>
    <property type="match status" value="1"/>
</dbReference>
<dbReference type="InterPro" id="IPR029052">
    <property type="entry name" value="Metallo-depent_PP-like"/>
</dbReference>
<reference evidence="3 4" key="1">
    <citation type="submission" date="2017-09" db="EMBL/GenBank/DDBJ databases">
        <authorList>
            <person name="Ehlers B."/>
            <person name="Leendertz F.H."/>
        </authorList>
    </citation>
    <scope>NUCLEOTIDE SEQUENCE [LARGE SCALE GENOMIC DNA]</scope>
    <source>
        <strain evidence="3 4">DSM 27208</strain>
    </source>
</reference>
<dbReference type="RefSeq" id="WP_097008641.1">
    <property type="nucleotide sequence ID" value="NZ_OBEJ01000002.1"/>
</dbReference>
<dbReference type="InterPro" id="IPR024654">
    <property type="entry name" value="Calcineurin-like_PHP_lpxH"/>
</dbReference>
<dbReference type="Gene3D" id="3.60.21.10">
    <property type="match status" value="1"/>
</dbReference>
<keyword evidence="4" id="KW-1185">Reference proteome</keyword>
<dbReference type="EC" id="3.1.4.-" evidence="1"/>
<dbReference type="OrthoDB" id="9959at2157"/>
<proteinExistence type="inferred from homology"/>
<dbReference type="SUPFAM" id="SSF56300">
    <property type="entry name" value="Metallo-dependent phosphatases"/>
    <property type="match status" value="1"/>
</dbReference>
<dbReference type="Proteomes" id="UP000219453">
    <property type="component" value="Unassembled WGS sequence"/>
</dbReference>
<evidence type="ECO:0000259" key="2">
    <source>
        <dbReference type="Pfam" id="PF12850"/>
    </source>
</evidence>
<evidence type="ECO:0000313" key="4">
    <source>
        <dbReference type="Proteomes" id="UP000219453"/>
    </source>
</evidence>
<evidence type="ECO:0000313" key="3">
    <source>
        <dbReference type="EMBL" id="SNZ12405.1"/>
    </source>
</evidence>
<dbReference type="InterPro" id="IPR041802">
    <property type="entry name" value="MPP_YfcE"/>
</dbReference>
<sequence>MLIGVISDTHDNVAAVDRAVEIFEDAGVDAVVHCGDVIAPPVVPHFDGLEVHAVLGNNDGELDGLESAFRQLGNGSALHGRFAELEFDGTQFAVLHGEDTAEVEGHAQSGEYDYVCYGHHHVAEERAVDGTTVLNPGAHFPTVPDEEHSVALVDTDSETVEFRSVES</sequence>
<dbReference type="GO" id="GO:0046872">
    <property type="term" value="F:metal ion binding"/>
    <property type="evidence" value="ECO:0007669"/>
    <property type="project" value="UniProtKB-KW"/>
</dbReference>
<comment type="cofactor">
    <cofactor evidence="1">
        <name>a divalent metal cation</name>
        <dbReference type="ChEBI" id="CHEBI:60240"/>
    </cofactor>
</comment>
<accession>A0A285NSF1</accession>
<name>A0A285NSF1_NATPI</name>
<feature type="domain" description="Calcineurin-like phosphoesterase" evidence="2">
    <location>
        <begin position="1"/>
        <end position="157"/>
    </location>
</feature>